<dbReference type="EMBL" id="BDIP01010034">
    <property type="protein sequence ID" value="GCA65167.1"/>
    <property type="molecule type" value="Genomic_DNA"/>
</dbReference>
<evidence type="ECO:0000313" key="1">
    <source>
        <dbReference type="EMBL" id="GCA65167.1"/>
    </source>
</evidence>
<feature type="non-terminal residue" evidence="1">
    <location>
        <position position="51"/>
    </location>
</feature>
<evidence type="ECO:0000313" key="2">
    <source>
        <dbReference type="Proteomes" id="UP000265618"/>
    </source>
</evidence>
<sequence length="51" mass="5804">MDFDFGPEGEQANVEGEEKDLFTHLTFTELALSKVLASTIKTHLDWEHPTQ</sequence>
<accession>A0A391NVY4</accession>
<protein>
    <submittedName>
        <fullName evidence="1">Uncharacterized protein</fullName>
    </submittedName>
</protein>
<gene>
    <name evidence="1" type="ORF">KIPB_016432</name>
</gene>
<comment type="caution">
    <text evidence="1">The sequence shown here is derived from an EMBL/GenBank/DDBJ whole genome shotgun (WGS) entry which is preliminary data.</text>
</comment>
<dbReference type="Proteomes" id="UP000265618">
    <property type="component" value="Unassembled WGS sequence"/>
</dbReference>
<dbReference type="AlphaFoldDB" id="A0A391NVY4"/>
<reference evidence="1 2" key="1">
    <citation type="journal article" date="2018" name="PLoS ONE">
        <title>The draft genome of Kipferlia bialata reveals reductive genome evolution in fornicate parasites.</title>
        <authorList>
            <person name="Tanifuji G."/>
            <person name="Takabayashi S."/>
            <person name="Kume K."/>
            <person name="Takagi M."/>
            <person name="Nakayama T."/>
            <person name="Kamikawa R."/>
            <person name="Inagaki Y."/>
            <person name="Hashimoto T."/>
        </authorList>
    </citation>
    <scope>NUCLEOTIDE SEQUENCE [LARGE SCALE GENOMIC DNA]</scope>
    <source>
        <strain evidence="1">NY0173</strain>
    </source>
</reference>
<organism evidence="1 2">
    <name type="scientific">Kipferlia bialata</name>
    <dbReference type="NCBI Taxonomy" id="797122"/>
    <lineage>
        <taxon>Eukaryota</taxon>
        <taxon>Metamonada</taxon>
        <taxon>Carpediemonas-like organisms</taxon>
        <taxon>Kipferlia</taxon>
    </lineage>
</organism>
<name>A0A391NVY4_9EUKA</name>
<keyword evidence="2" id="KW-1185">Reference proteome</keyword>
<proteinExistence type="predicted"/>